<protein>
    <recommendedName>
        <fullName evidence="8">Arf-GAP with Rho-GAP domain, ANK repeat and PH domain-containing protein 2</fullName>
    </recommendedName>
</protein>
<evidence type="ECO:0000259" key="3">
    <source>
        <dbReference type="PROSITE" id="PS50003"/>
    </source>
</evidence>
<feature type="domain" description="Rho-GAP" evidence="5">
    <location>
        <begin position="696"/>
        <end position="884"/>
    </location>
</feature>
<reference evidence="6 7" key="1">
    <citation type="submission" date="2023-09" db="EMBL/GenBank/DDBJ databases">
        <title>Genomes of two closely related lineages of the louse Polyplax serrata with different host specificities.</title>
        <authorList>
            <person name="Martinu J."/>
            <person name="Tarabai H."/>
            <person name="Stefka J."/>
            <person name="Hypsa V."/>
        </authorList>
    </citation>
    <scope>NUCLEOTIDE SEQUENCE [LARGE SCALE GENOMIC DNA]</scope>
    <source>
        <strain evidence="6">98ZLc_SE</strain>
    </source>
</reference>
<dbReference type="Pfam" id="PF00620">
    <property type="entry name" value="RhoGAP"/>
    <property type="match status" value="1"/>
</dbReference>
<dbReference type="CDD" id="cd17113">
    <property type="entry name" value="RA_ARAPs"/>
    <property type="match status" value="1"/>
</dbReference>
<organism evidence="6 7">
    <name type="scientific">Polyplax serrata</name>
    <name type="common">Common mouse louse</name>
    <dbReference type="NCBI Taxonomy" id="468196"/>
    <lineage>
        <taxon>Eukaryota</taxon>
        <taxon>Metazoa</taxon>
        <taxon>Ecdysozoa</taxon>
        <taxon>Arthropoda</taxon>
        <taxon>Hexapoda</taxon>
        <taxon>Insecta</taxon>
        <taxon>Pterygota</taxon>
        <taxon>Neoptera</taxon>
        <taxon>Paraneoptera</taxon>
        <taxon>Psocodea</taxon>
        <taxon>Troctomorpha</taxon>
        <taxon>Phthiraptera</taxon>
        <taxon>Anoplura</taxon>
        <taxon>Polyplacidae</taxon>
        <taxon>Polyplax</taxon>
    </lineage>
</organism>
<evidence type="ECO:0008006" key="8">
    <source>
        <dbReference type="Google" id="ProtNLM"/>
    </source>
</evidence>
<evidence type="ECO:0000259" key="5">
    <source>
        <dbReference type="PROSITE" id="PS50238"/>
    </source>
</evidence>
<dbReference type="PANTHER" id="PTHR45899:SF2">
    <property type="entry name" value="RHO GTPASE ACTIVATING PROTEIN AT 15B, ISOFORM C"/>
    <property type="match status" value="1"/>
</dbReference>
<evidence type="ECO:0000256" key="1">
    <source>
        <dbReference type="ARBA" id="ARBA00022468"/>
    </source>
</evidence>
<feature type="region of interest" description="Disordered" evidence="2">
    <location>
        <begin position="131"/>
        <end position="170"/>
    </location>
</feature>
<name>A0ABR1AT79_POLSC</name>
<dbReference type="PANTHER" id="PTHR45899">
    <property type="entry name" value="RHO GTPASE ACTIVATING PROTEIN AT 15B, ISOFORM C"/>
    <property type="match status" value="1"/>
</dbReference>
<dbReference type="SUPFAM" id="SSF54236">
    <property type="entry name" value="Ubiquitin-like"/>
    <property type="match status" value="1"/>
</dbReference>
<dbReference type="InterPro" id="IPR001849">
    <property type="entry name" value="PH_domain"/>
</dbReference>
<dbReference type="SUPFAM" id="SSF50729">
    <property type="entry name" value="PH domain-like"/>
    <property type="match status" value="2"/>
</dbReference>
<dbReference type="PROSITE" id="PS50003">
    <property type="entry name" value="PH_DOMAIN"/>
    <property type="match status" value="1"/>
</dbReference>
<dbReference type="InterPro" id="IPR011993">
    <property type="entry name" value="PH-like_dom_sf"/>
</dbReference>
<dbReference type="PROSITE" id="PS50238">
    <property type="entry name" value="RHOGAP"/>
    <property type="match status" value="1"/>
</dbReference>
<evidence type="ECO:0000313" key="7">
    <source>
        <dbReference type="Proteomes" id="UP001359485"/>
    </source>
</evidence>
<gene>
    <name evidence="6" type="ORF">RUM44_009607</name>
</gene>
<dbReference type="Proteomes" id="UP001359485">
    <property type="component" value="Unassembled WGS sequence"/>
</dbReference>
<evidence type="ECO:0000313" key="6">
    <source>
        <dbReference type="EMBL" id="KAK6627130.1"/>
    </source>
</evidence>
<dbReference type="EMBL" id="JAWJWF010000045">
    <property type="protein sequence ID" value="KAK6627130.1"/>
    <property type="molecule type" value="Genomic_DNA"/>
</dbReference>
<keyword evidence="1" id="KW-0343">GTPase activation</keyword>
<dbReference type="InterPro" id="IPR029071">
    <property type="entry name" value="Ubiquitin-like_domsf"/>
</dbReference>
<dbReference type="SMART" id="SM00233">
    <property type="entry name" value="PH"/>
    <property type="match status" value="3"/>
</dbReference>
<dbReference type="InterPro" id="IPR052227">
    <property type="entry name" value="Arf-Rho-GAP_ANK-PH_domain"/>
</dbReference>
<feature type="region of interest" description="Disordered" evidence="2">
    <location>
        <begin position="92"/>
        <end position="115"/>
    </location>
</feature>
<keyword evidence="7" id="KW-1185">Reference proteome</keyword>
<feature type="compositionally biased region" description="Basic and acidic residues" evidence="2">
    <location>
        <begin position="397"/>
        <end position="408"/>
    </location>
</feature>
<evidence type="ECO:0000256" key="2">
    <source>
        <dbReference type="SAM" id="MobiDB-lite"/>
    </source>
</evidence>
<dbReference type="CDD" id="cd00821">
    <property type="entry name" value="PH"/>
    <property type="match status" value="1"/>
</dbReference>
<feature type="compositionally biased region" description="Basic and acidic residues" evidence="2">
    <location>
        <begin position="21"/>
        <end position="35"/>
    </location>
</feature>
<dbReference type="Gene3D" id="3.10.20.90">
    <property type="entry name" value="Phosphatidylinositol 3-kinase Catalytic Subunit, Chain A, domain 1"/>
    <property type="match status" value="1"/>
</dbReference>
<feature type="domain" description="PH" evidence="3">
    <location>
        <begin position="486"/>
        <end position="583"/>
    </location>
</feature>
<comment type="caution">
    <text evidence="6">The sequence shown here is derived from an EMBL/GenBank/DDBJ whole genome shotgun (WGS) entry which is preliminary data.</text>
</comment>
<dbReference type="Gene3D" id="2.30.29.30">
    <property type="entry name" value="Pleckstrin-homology domain (PH domain)/Phosphotyrosine-binding domain (PTB)"/>
    <property type="match status" value="1"/>
</dbReference>
<dbReference type="InterPro" id="IPR000198">
    <property type="entry name" value="RhoGAP_dom"/>
</dbReference>
<evidence type="ECO:0000259" key="4">
    <source>
        <dbReference type="PROSITE" id="PS50200"/>
    </source>
</evidence>
<accession>A0ABR1AT79</accession>
<sequence length="1144" mass="130341">MVNEVDGKPVKKPVPLPRKSLTKEKNYAEETKNVEEKQVCEAAAEQKNLEGKNFFRDDWRSASETFVLEKKKLMKNEVNKFEKSVRNIITRRKSTNVKSQNESLGSEHSKNDSLPDGSVFLNIAFNSPLVESGDYKGDQSTSNSDTDVYEDKSPSPPPYPPPDPPDESLYDQMRSFSLTDLQLDIPGNVEERYFNSSESDCADFLKGEIKESDSLYNEKGNRYETIDEVSNTDSSEDRYCFLQSVRKPDFEENEFGGKPITGKEDELDESHKSIIHLFDPLRRNKINSHDGILEFSQYKINSKLQCNTLLPSFNLETGESLIKNSEPSKVPELPLLIKNPKIIPPNLKEGHYGKIRKIKPIKEDLSIHPRNVYEEPPPIPPRTNLKLLLELEEKRKLKTQESDEETPKPDSTTSIPVEEKSKSSDVIQWSSLRRVAKKVADNIENRTSYLSFTGRRSSKQIGDESSIKAKLLSYNIGDICTLPQNFPKHSGVMYRPGAVERWGVLSQRKLTLFANKDSPDVKETVPMDNVLSIQATQNKISGETIGIHCFEISVSTRNQLLLFGVPSISERHIWMRKLLESVGPGFSAKLSMDYTKAGWCYAKESITCAWSKCCVLLHHRTLYLSSEHGLVTEANLRKARTITLQTEGFACENVTEKGPIILVDLQGKTLYLQMDYERETKAWEVAITTAALKNGPSLCEQQLTKDDIPAIVEKCLNFVHTHGSLSEGIYRRNGSNRTVSHLLAAFRCNAWSIQLSKDDCSEFDVSSVLKRFFRDLPEPLIVPEIQDELGRILGIEDGNSKAEKYKTILKKLPTINYLTARRLLGHLYFIDKQKDKNLMGADNLAAIWGPTILQVQEQVSLDSDCFKMETLIVQDLICYYPEIFEVEQAEVEREMKILQMLESYHVNSSSGLNKKPSGELKIWVFLYSSSNTDNCINVSVNPQKTAEEVCKELCSRTDEPLHSLCLEEVISSGHLSRPLNHAEKVLDTVLRWSYWDETDRKDNCLVLKKNDLFHQVVKFSKNPVIISEELKFADQKSKTFKTCQFEFSQAKLICYKDKLCSQKIGEWKVEDIVWYFGSEPKRVPHAKWSITFIEKQFIAPRTKEKPYFGNTICGSSEEQKMKLVTAMLVAQYSKDILPTPNLME</sequence>
<dbReference type="PROSITE" id="PS50200">
    <property type="entry name" value="RA"/>
    <property type="match status" value="1"/>
</dbReference>
<feature type="region of interest" description="Disordered" evidence="2">
    <location>
        <begin position="397"/>
        <end position="420"/>
    </location>
</feature>
<proteinExistence type="predicted"/>
<feature type="region of interest" description="Disordered" evidence="2">
    <location>
        <begin position="1"/>
        <end position="35"/>
    </location>
</feature>
<dbReference type="Pfam" id="PF00169">
    <property type="entry name" value="PH"/>
    <property type="match status" value="1"/>
</dbReference>
<dbReference type="Gene3D" id="1.10.555.10">
    <property type="entry name" value="Rho GTPase activation protein"/>
    <property type="match status" value="1"/>
</dbReference>
<feature type="compositionally biased region" description="Pro residues" evidence="2">
    <location>
        <begin position="154"/>
        <end position="163"/>
    </location>
</feature>
<dbReference type="InterPro" id="IPR000159">
    <property type="entry name" value="RA_dom"/>
</dbReference>
<dbReference type="SUPFAM" id="SSF48350">
    <property type="entry name" value="GTPase activation domain, GAP"/>
    <property type="match status" value="1"/>
</dbReference>
<feature type="domain" description="Ras-associating" evidence="4">
    <location>
        <begin position="916"/>
        <end position="1012"/>
    </location>
</feature>
<dbReference type="InterPro" id="IPR008936">
    <property type="entry name" value="Rho_GTPase_activation_prot"/>
</dbReference>
<dbReference type="SMART" id="SM00324">
    <property type="entry name" value="RhoGAP"/>
    <property type="match status" value="1"/>
</dbReference>